<feature type="transmembrane region" description="Helical" evidence="1">
    <location>
        <begin position="36"/>
        <end position="56"/>
    </location>
</feature>
<organism evidence="2 3">
    <name type="scientific">Paenibacillus sediminis</name>
    <dbReference type="NCBI Taxonomy" id="664909"/>
    <lineage>
        <taxon>Bacteria</taxon>
        <taxon>Bacillati</taxon>
        <taxon>Bacillota</taxon>
        <taxon>Bacilli</taxon>
        <taxon>Bacillales</taxon>
        <taxon>Paenibacillaceae</taxon>
        <taxon>Paenibacillus</taxon>
    </lineage>
</organism>
<dbReference type="Gene3D" id="1.20.210.10">
    <property type="entry name" value="Cytochrome c oxidase-like, subunit I domain"/>
    <property type="match status" value="1"/>
</dbReference>
<name>A0ABS4GYZ8_9BACL</name>
<evidence type="ECO:0000313" key="2">
    <source>
        <dbReference type="EMBL" id="MBP1935491.1"/>
    </source>
</evidence>
<proteinExistence type="predicted"/>
<sequence>MGIRLIKISVVYFVIGVLLGMYMSMSHSYTYTGVHVHINLLGWVSLAVSGLIYHLFPKAGESTLGKIHFWLHNIGVPIMMIGLFLLLSEVSGMEPVIAVGGVITVLGVIFLALNVFQNVRPAIKK</sequence>
<dbReference type="EMBL" id="JAGGKP010000001">
    <property type="protein sequence ID" value="MBP1935491.1"/>
    <property type="molecule type" value="Genomic_DNA"/>
</dbReference>
<feature type="transmembrane region" description="Helical" evidence="1">
    <location>
        <begin position="5"/>
        <end position="24"/>
    </location>
</feature>
<reference evidence="2 3" key="1">
    <citation type="submission" date="2021-03" db="EMBL/GenBank/DDBJ databases">
        <title>Genomic Encyclopedia of Type Strains, Phase IV (KMG-IV): sequencing the most valuable type-strain genomes for metagenomic binning, comparative biology and taxonomic classification.</title>
        <authorList>
            <person name="Goeker M."/>
        </authorList>
    </citation>
    <scope>NUCLEOTIDE SEQUENCE [LARGE SCALE GENOMIC DNA]</scope>
    <source>
        <strain evidence="2 3">DSM 23491</strain>
    </source>
</reference>
<evidence type="ECO:0000313" key="3">
    <source>
        <dbReference type="Proteomes" id="UP001519273"/>
    </source>
</evidence>
<feature type="transmembrane region" description="Helical" evidence="1">
    <location>
        <begin position="96"/>
        <end position="116"/>
    </location>
</feature>
<comment type="caution">
    <text evidence="2">The sequence shown here is derived from an EMBL/GenBank/DDBJ whole genome shotgun (WGS) entry which is preliminary data.</text>
</comment>
<accession>A0ABS4GYZ8</accession>
<dbReference type="InterPro" id="IPR036927">
    <property type="entry name" value="Cyt_c_oxase-like_su1_sf"/>
</dbReference>
<keyword evidence="1" id="KW-1133">Transmembrane helix</keyword>
<dbReference type="RefSeq" id="WP_209844793.1">
    <property type="nucleotide sequence ID" value="NZ_CBCRVE010000001.1"/>
</dbReference>
<keyword evidence="1" id="KW-0812">Transmembrane</keyword>
<keyword evidence="3" id="KW-1185">Reference proteome</keyword>
<dbReference type="Proteomes" id="UP001519273">
    <property type="component" value="Unassembled WGS sequence"/>
</dbReference>
<dbReference type="SUPFAM" id="SSF81442">
    <property type="entry name" value="Cytochrome c oxidase subunit I-like"/>
    <property type="match status" value="1"/>
</dbReference>
<protein>
    <submittedName>
        <fullName evidence="2">Cbb3-type cytochrome oxidase subunit 1</fullName>
    </submittedName>
</protein>
<feature type="transmembrane region" description="Helical" evidence="1">
    <location>
        <begin position="68"/>
        <end position="90"/>
    </location>
</feature>
<evidence type="ECO:0000256" key="1">
    <source>
        <dbReference type="SAM" id="Phobius"/>
    </source>
</evidence>
<gene>
    <name evidence="2" type="ORF">J2Z20_000352</name>
</gene>
<keyword evidence="1" id="KW-0472">Membrane</keyword>